<evidence type="ECO:0000256" key="1">
    <source>
        <dbReference type="SAM" id="MobiDB-lite"/>
    </source>
</evidence>
<dbReference type="VEuPathDB" id="FungiDB:TAPDE_000291"/>
<evidence type="ECO:0000313" key="2">
    <source>
        <dbReference type="EMBL" id="CCG85133.1"/>
    </source>
</evidence>
<dbReference type="AlphaFoldDB" id="R4XGX1"/>
<feature type="region of interest" description="Disordered" evidence="1">
    <location>
        <begin position="1"/>
        <end position="24"/>
    </location>
</feature>
<dbReference type="EMBL" id="CAHR02000006">
    <property type="protein sequence ID" value="CCG85133.1"/>
    <property type="molecule type" value="Genomic_DNA"/>
</dbReference>
<gene>
    <name evidence="2" type="ORF">TAPDE_000291</name>
</gene>
<sequence length="154" mass="16472">MDQRSDSSSASTSPVNTSVANLKTADCTPHAGLAMIRSNTSGLKKEKNTKKLSLSTAAAQKLGPMIQISDQLQNHPKTATPLSRRKPMKLPSLNIGLVRRPSLPLMAGKIPPPTPIDRTFSVVRELQSDGTPDLLKESSSTNAYTSGPNPQLKN</sequence>
<proteinExistence type="predicted"/>
<evidence type="ECO:0000313" key="3">
    <source>
        <dbReference type="Proteomes" id="UP000013776"/>
    </source>
</evidence>
<accession>R4XGX1</accession>
<comment type="caution">
    <text evidence="2">The sequence shown here is derived from an EMBL/GenBank/DDBJ whole genome shotgun (WGS) entry which is preliminary data.</text>
</comment>
<reference evidence="2 3" key="1">
    <citation type="journal article" date="2013" name="MBio">
        <title>Genome sequencing of the plant pathogen Taphrina deformans, the causal agent of peach leaf curl.</title>
        <authorList>
            <person name="Cisse O.H."/>
            <person name="Almeida J.M.G.C.F."/>
            <person name="Fonseca A."/>
            <person name="Kumar A.A."/>
            <person name="Salojaervi J."/>
            <person name="Overmyer K."/>
            <person name="Hauser P.M."/>
            <person name="Pagni M."/>
        </authorList>
    </citation>
    <scope>NUCLEOTIDE SEQUENCE [LARGE SCALE GENOMIC DNA]</scope>
    <source>
        <strain evidence="3">PYCC 5710 / ATCC 11124 / CBS 356.35 / IMI 108563 / JCM 9778 / NBRC 8474</strain>
    </source>
</reference>
<organism evidence="2 3">
    <name type="scientific">Taphrina deformans (strain PYCC 5710 / ATCC 11124 / CBS 356.35 / IMI 108563 / JCM 9778 / NBRC 8474)</name>
    <name type="common">Peach leaf curl fungus</name>
    <name type="synonym">Lalaria deformans</name>
    <dbReference type="NCBI Taxonomy" id="1097556"/>
    <lineage>
        <taxon>Eukaryota</taxon>
        <taxon>Fungi</taxon>
        <taxon>Dikarya</taxon>
        <taxon>Ascomycota</taxon>
        <taxon>Taphrinomycotina</taxon>
        <taxon>Taphrinomycetes</taxon>
        <taxon>Taphrinales</taxon>
        <taxon>Taphrinaceae</taxon>
        <taxon>Taphrina</taxon>
    </lineage>
</organism>
<dbReference type="Proteomes" id="UP000013776">
    <property type="component" value="Unassembled WGS sequence"/>
</dbReference>
<feature type="region of interest" description="Disordered" evidence="1">
    <location>
        <begin position="65"/>
        <end position="95"/>
    </location>
</feature>
<feature type="region of interest" description="Disordered" evidence="1">
    <location>
        <begin position="127"/>
        <end position="154"/>
    </location>
</feature>
<feature type="compositionally biased region" description="Low complexity" evidence="1">
    <location>
        <begin position="1"/>
        <end position="20"/>
    </location>
</feature>
<name>R4XGX1_TAPDE</name>
<protein>
    <submittedName>
        <fullName evidence="2">Uncharacterized protein</fullName>
    </submittedName>
</protein>
<keyword evidence="3" id="KW-1185">Reference proteome</keyword>
<feature type="compositionally biased region" description="Polar residues" evidence="1">
    <location>
        <begin position="137"/>
        <end position="154"/>
    </location>
</feature>
<feature type="compositionally biased region" description="Polar residues" evidence="1">
    <location>
        <begin position="68"/>
        <end position="81"/>
    </location>
</feature>